<feature type="region of interest" description="Disordered" evidence="1">
    <location>
        <begin position="772"/>
        <end position="880"/>
    </location>
</feature>
<evidence type="ECO:0008006" key="4">
    <source>
        <dbReference type="Google" id="ProtNLM"/>
    </source>
</evidence>
<feature type="compositionally biased region" description="Polar residues" evidence="1">
    <location>
        <begin position="608"/>
        <end position="642"/>
    </location>
</feature>
<reference evidence="2" key="2">
    <citation type="submission" date="2020-11" db="EMBL/GenBank/DDBJ databases">
        <authorList>
            <person name="McCartney M.A."/>
            <person name="Auch B."/>
            <person name="Kono T."/>
            <person name="Mallez S."/>
            <person name="Becker A."/>
            <person name="Gohl D.M."/>
            <person name="Silverstein K.A.T."/>
            <person name="Koren S."/>
            <person name="Bechman K.B."/>
            <person name="Herman A."/>
            <person name="Abrahante J.E."/>
            <person name="Garbe J."/>
        </authorList>
    </citation>
    <scope>NUCLEOTIDE SEQUENCE</scope>
    <source>
        <strain evidence="2">Duluth1</strain>
        <tissue evidence="2">Whole animal</tissue>
    </source>
</reference>
<evidence type="ECO:0000313" key="3">
    <source>
        <dbReference type="Proteomes" id="UP000828390"/>
    </source>
</evidence>
<feature type="region of interest" description="Disordered" evidence="1">
    <location>
        <begin position="488"/>
        <end position="539"/>
    </location>
</feature>
<evidence type="ECO:0000313" key="2">
    <source>
        <dbReference type="EMBL" id="KAH3769957.1"/>
    </source>
</evidence>
<proteinExistence type="predicted"/>
<feature type="compositionally biased region" description="Basic and acidic residues" evidence="1">
    <location>
        <begin position="643"/>
        <end position="653"/>
    </location>
</feature>
<feature type="compositionally biased region" description="Basic and acidic residues" evidence="1">
    <location>
        <begin position="798"/>
        <end position="880"/>
    </location>
</feature>
<dbReference type="EMBL" id="JAIWYP010000009">
    <property type="protein sequence ID" value="KAH3769957.1"/>
    <property type="molecule type" value="Genomic_DNA"/>
</dbReference>
<reference evidence="2" key="1">
    <citation type="journal article" date="2019" name="bioRxiv">
        <title>The Genome of the Zebra Mussel, Dreissena polymorpha: A Resource for Invasive Species Research.</title>
        <authorList>
            <person name="McCartney M.A."/>
            <person name="Auch B."/>
            <person name="Kono T."/>
            <person name="Mallez S."/>
            <person name="Zhang Y."/>
            <person name="Obille A."/>
            <person name="Becker A."/>
            <person name="Abrahante J.E."/>
            <person name="Garbe J."/>
            <person name="Badalamenti J.P."/>
            <person name="Herman A."/>
            <person name="Mangelson H."/>
            <person name="Liachko I."/>
            <person name="Sullivan S."/>
            <person name="Sone E.D."/>
            <person name="Koren S."/>
            <person name="Silverstein K.A.T."/>
            <person name="Beckman K.B."/>
            <person name="Gohl D.M."/>
        </authorList>
    </citation>
    <scope>NUCLEOTIDE SEQUENCE</scope>
    <source>
        <strain evidence="2">Duluth1</strain>
        <tissue evidence="2">Whole animal</tissue>
    </source>
</reference>
<comment type="caution">
    <text evidence="2">The sequence shown here is derived from an EMBL/GenBank/DDBJ whole genome shotgun (WGS) entry which is preliminary data.</text>
</comment>
<evidence type="ECO:0000256" key="1">
    <source>
        <dbReference type="SAM" id="MobiDB-lite"/>
    </source>
</evidence>
<gene>
    <name evidence="2" type="ORF">DPMN_171236</name>
</gene>
<dbReference type="Proteomes" id="UP000828390">
    <property type="component" value="Unassembled WGS sequence"/>
</dbReference>
<protein>
    <recommendedName>
        <fullName evidence="4">MATH domain-containing protein</fullName>
    </recommendedName>
</protein>
<accession>A0A9D4IEZ6</accession>
<keyword evidence="3" id="KW-1185">Reference proteome</keyword>
<dbReference type="AlphaFoldDB" id="A0A9D4IEZ6"/>
<organism evidence="2 3">
    <name type="scientific">Dreissena polymorpha</name>
    <name type="common">Zebra mussel</name>
    <name type="synonym">Mytilus polymorpha</name>
    <dbReference type="NCBI Taxonomy" id="45954"/>
    <lineage>
        <taxon>Eukaryota</taxon>
        <taxon>Metazoa</taxon>
        <taxon>Spiralia</taxon>
        <taxon>Lophotrochozoa</taxon>
        <taxon>Mollusca</taxon>
        <taxon>Bivalvia</taxon>
        <taxon>Autobranchia</taxon>
        <taxon>Heteroconchia</taxon>
        <taxon>Euheterodonta</taxon>
        <taxon>Imparidentia</taxon>
        <taxon>Neoheterodontei</taxon>
        <taxon>Myida</taxon>
        <taxon>Dreissenoidea</taxon>
        <taxon>Dreissenidae</taxon>
        <taxon>Dreissena</taxon>
    </lineage>
</organism>
<sequence>MAKLHRFVKLYDRFDSQIFTFELPAKVVTDTISGTWSKDIVYGYHKWTVSFIRNDLHLGCFLKWLSNCSGMKCQLDFSFTLLNREHFTRNETFIEKGFVFTSELNQHGRQTFVALHDLWERDFSQVTGDYLIELEMRKVNCVFESYIRLPREIQSRFAYETKLESAYFSFGLFDWSISLIPSEGNMLQDESITLQLHRHTSFDHLCNVRYYISLGENGGFQSEELDQLVDIAGYGELYIIGGSVQKLAKGRASLKVKVAMVSVVSVSEITLNVASKSKNKANVYDKDKQAWLVEADMTGSHLAFRLNYTDITNVPQKYSRFVCWNMLVLTRYIPDHKVQTNYGPFSKYYVQQDLDDGHLITTTIPVADLTDASCLYTEPDDPHLTLHIEWVESHLLATPTYHAHDDIDKLQKHQMRREILALQSENLVLEKQLHSYQQSMAKSMDKDGTLSQPAYKADIKTDITSSQSHMSPVNSTVTDNQSYISARKSSLTNNQSNTSPVKSTVTDSQSYISTRKSSLTNNKSNMASTNSVVTDSQSNISARKSSLTINQSDIAAINASVTDSKSNITRKSSLANNQSNMGVIKSTVTYSQSNNPVIRSSVVNNPSNMEIRSSVTNGQSNLSAKRSSVPNRESNILDLSTSSERKNRPQERYETVTINKAQVSSQQVNTSADRINKTVERFVTPATETETLPTNKCNSPNDPLHKTNVSSTRFEYIQSAGSGNSERQIKMTPIYKCNITEENVNTTTYTATEIYGSPIDRLKMNASNYKTPMHKSQAQLDERPSATKNRRNSGTTKYDLDREKIGTNKDRDLEEPKRNVTKDPTPERVRPDDISRPVPRERKETRGSKRGLETGLEERRKGSRDRGYEKDSSGDRMSYR</sequence>
<name>A0A9D4IEZ6_DREPO</name>
<feature type="region of interest" description="Disordered" evidence="1">
    <location>
        <begin position="608"/>
        <end position="653"/>
    </location>
</feature>